<dbReference type="GeneID" id="36401988"/>
<reference evidence="3" key="1">
    <citation type="submission" date="2014-09" db="EMBL/GenBank/DDBJ databases">
        <authorList>
            <person name="Sharma Rahul"/>
            <person name="Thines Marco"/>
        </authorList>
    </citation>
    <scope>NUCLEOTIDE SEQUENCE [LARGE SCALE GENOMIC DNA]</scope>
</reference>
<accession>A0A0P1B353</accession>
<dbReference type="Proteomes" id="UP000054928">
    <property type="component" value="Unassembled WGS sequence"/>
</dbReference>
<protein>
    <submittedName>
        <fullName evidence="2">Uncharacterized protein</fullName>
    </submittedName>
</protein>
<dbReference type="RefSeq" id="XP_024585523.1">
    <property type="nucleotide sequence ID" value="XM_024720311.1"/>
</dbReference>
<keyword evidence="1" id="KW-0472">Membrane</keyword>
<evidence type="ECO:0000313" key="2">
    <source>
        <dbReference type="EMBL" id="CEG49154.1"/>
    </source>
</evidence>
<keyword evidence="1" id="KW-1133">Transmembrane helix</keyword>
<evidence type="ECO:0000256" key="1">
    <source>
        <dbReference type="SAM" id="Phobius"/>
    </source>
</evidence>
<sequence length="60" mass="6764">MVGALRDSVESAVPLHHGKNKSSLGIACLVLLIINYRYQLFLKRQRDTLRAAKHRHGHSS</sequence>
<feature type="transmembrane region" description="Helical" evidence="1">
    <location>
        <begin position="20"/>
        <end position="38"/>
    </location>
</feature>
<dbReference type="AlphaFoldDB" id="A0A0P1B353"/>
<organism evidence="2 3">
    <name type="scientific">Plasmopara halstedii</name>
    <name type="common">Downy mildew of sunflower</name>
    <dbReference type="NCBI Taxonomy" id="4781"/>
    <lineage>
        <taxon>Eukaryota</taxon>
        <taxon>Sar</taxon>
        <taxon>Stramenopiles</taxon>
        <taxon>Oomycota</taxon>
        <taxon>Peronosporomycetes</taxon>
        <taxon>Peronosporales</taxon>
        <taxon>Peronosporaceae</taxon>
        <taxon>Plasmopara</taxon>
    </lineage>
</organism>
<evidence type="ECO:0000313" key="3">
    <source>
        <dbReference type="Proteomes" id="UP000054928"/>
    </source>
</evidence>
<name>A0A0P1B353_PLAHL</name>
<keyword evidence="3" id="KW-1185">Reference proteome</keyword>
<proteinExistence type="predicted"/>
<dbReference type="EMBL" id="CCYD01003042">
    <property type="protein sequence ID" value="CEG49154.1"/>
    <property type="molecule type" value="Genomic_DNA"/>
</dbReference>
<keyword evidence="1" id="KW-0812">Transmembrane</keyword>